<evidence type="ECO:0000313" key="5">
    <source>
        <dbReference type="EMBL" id="WPU66955.1"/>
    </source>
</evidence>
<dbReference type="KEGG" id="psti:SOO65_09350"/>
<evidence type="ECO:0000313" key="6">
    <source>
        <dbReference type="Proteomes" id="UP001324634"/>
    </source>
</evidence>
<dbReference type="CDD" id="cd07989">
    <property type="entry name" value="LPLAT_AGPAT-like"/>
    <property type="match status" value="1"/>
</dbReference>
<evidence type="ECO:0000259" key="4">
    <source>
        <dbReference type="SMART" id="SM00563"/>
    </source>
</evidence>
<dbReference type="SMART" id="SM00563">
    <property type="entry name" value="PlsC"/>
    <property type="match status" value="1"/>
</dbReference>
<gene>
    <name evidence="5" type="ORF">SOO65_09350</name>
</gene>
<dbReference type="EMBL" id="CP139487">
    <property type="protein sequence ID" value="WPU66955.1"/>
    <property type="molecule type" value="Genomic_DNA"/>
</dbReference>
<name>A0AAX4HUA1_9BACT</name>
<dbReference type="InterPro" id="IPR002123">
    <property type="entry name" value="Plipid/glycerol_acylTrfase"/>
</dbReference>
<comment type="pathway">
    <text evidence="1">Lipid metabolism.</text>
</comment>
<dbReference type="RefSeq" id="WP_321399668.1">
    <property type="nucleotide sequence ID" value="NZ_CP139487.1"/>
</dbReference>
<feature type="domain" description="Phospholipid/glycerol acyltransferase" evidence="4">
    <location>
        <begin position="37"/>
        <end position="159"/>
    </location>
</feature>
<evidence type="ECO:0000256" key="3">
    <source>
        <dbReference type="ARBA" id="ARBA00023315"/>
    </source>
</evidence>
<dbReference type="Proteomes" id="UP001324634">
    <property type="component" value="Chromosome"/>
</dbReference>
<dbReference type="Pfam" id="PF01553">
    <property type="entry name" value="Acyltransferase"/>
    <property type="match status" value="1"/>
</dbReference>
<evidence type="ECO:0000256" key="1">
    <source>
        <dbReference type="ARBA" id="ARBA00005189"/>
    </source>
</evidence>
<reference evidence="5 6" key="1">
    <citation type="submission" date="2023-11" db="EMBL/GenBank/DDBJ databases">
        <title>Peredibacter starrii A3.12.</title>
        <authorList>
            <person name="Mitchell R.J."/>
        </authorList>
    </citation>
    <scope>NUCLEOTIDE SEQUENCE [LARGE SCALE GENOMIC DNA]</scope>
    <source>
        <strain evidence="5 6">A3.12</strain>
    </source>
</reference>
<dbReference type="GO" id="GO:0006654">
    <property type="term" value="P:phosphatidic acid biosynthetic process"/>
    <property type="evidence" value="ECO:0007669"/>
    <property type="project" value="TreeGrafter"/>
</dbReference>
<keyword evidence="3 5" id="KW-0012">Acyltransferase</keyword>
<dbReference type="PANTHER" id="PTHR10434:SF11">
    <property type="entry name" value="1-ACYL-SN-GLYCEROL-3-PHOSPHATE ACYLTRANSFERASE"/>
    <property type="match status" value="1"/>
</dbReference>
<dbReference type="PANTHER" id="PTHR10434">
    <property type="entry name" value="1-ACYL-SN-GLYCEROL-3-PHOSPHATE ACYLTRANSFERASE"/>
    <property type="match status" value="1"/>
</dbReference>
<keyword evidence="2" id="KW-0808">Transferase</keyword>
<protein>
    <submittedName>
        <fullName evidence="5">Lysophospholipid acyltransferase family protein</fullName>
    </submittedName>
</protein>
<evidence type="ECO:0000256" key="2">
    <source>
        <dbReference type="ARBA" id="ARBA00022679"/>
    </source>
</evidence>
<dbReference type="GO" id="GO:0003841">
    <property type="term" value="F:1-acylglycerol-3-phosphate O-acyltransferase activity"/>
    <property type="evidence" value="ECO:0007669"/>
    <property type="project" value="TreeGrafter"/>
</dbReference>
<proteinExistence type="predicted"/>
<keyword evidence="6" id="KW-1185">Reference proteome</keyword>
<dbReference type="SUPFAM" id="SSF69593">
    <property type="entry name" value="Glycerol-3-phosphate (1)-acyltransferase"/>
    <property type="match status" value="1"/>
</dbReference>
<dbReference type="AlphaFoldDB" id="A0AAX4HUA1"/>
<accession>A0AAX4HUA1</accession>
<sequence length="209" mass="23216">MRIFARFVLYRLILRPFLSLIIGVKFPKASAFPEGQFILVSNHNSHLDTVSLLCSLPVKRLGDVHPAAAADYFARNKVMATLCEFFLNTVFVRRKGEGGQVLKPLDELDMHVKSGKSLILFPEGTRGLPEQIVDFKCGAAVLLQRNPHVKLVPVFMIGMGKAMPKGGLPIPSECEIRIGTSSIDDSVRSRPVMELTAFIQDEVLRLKEV</sequence>
<organism evidence="5 6">
    <name type="scientific">Peredibacter starrii</name>
    <dbReference type="NCBI Taxonomy" id="28202"/>
    <lineage>
        <taxon>Bacteria</taxon>
        <taxon>Pseudomonadati</taxon>
        <taxon>Bdellovibrionota</taxon>
        <taxon>Bacteriovoracia</taxon>
        <taxon>Bacteriovoracales</taxon>
        <taxon>Bacteriovoracaceae</taxon>
        <taxon>Peredibacter</taxon>
    </lineage>
</organism>